<organism evidence="7 8">
    <name type="scientific">Elaeophora elaphi</name>
    <dbReference type="NCBI Taxonomy" id="1147741"/>
    <lineage>
        <taxon>Eukaryota</taxon>
        <taxon>Metazoa</taxon>
        <taxon>Ecdysozoa</taxon>
        <taxon>Nematoda</taxon>
        <taxon>Chromadorea</taxon>
        <taxon>Rhabditida</taxon>
        <taxon>Spirurina</taxon>
        <taxon>Spiruromorpha</taxon>
        <taxon>Filarioidea</taxon>
        <taxon>Onchocercidae</taxon>
        <taxon>Elaeophora</taxon>
    </lineage>
</organism>
<sequence>MYGRLCLIGNSGYLAIYLGFTIAPDAVVCKEAVLEGDITIGSGTVVHPTAVIRAVNGPIIVGENNNIEETCVIENLNENGQTLLIGRDNVFEIGSVVRAPKIGDNNVFGVRCQVGPNTTVTRGCFIGINCAAMLQEELPENTVIYGKNNNRRVAQDPPQLQTSQLEYLRKALERFHYLIKSS</sequence>
<evidence type="ECO:0000256" key="6">
    <source>
        <dbReference type="ARBA" id="ARBA00034687"/>
    </source>
</evidence>
<keyword evidence="7" id="KW-1185">Reference proteome</keyword>
<dbReference type="InterPro" id="IPR011004">
    <property type="entry name" value="Trimer_LpxA-like_sf"/>
</dbReference>
<comment type="subcellular location">
    <subcellularLocation>
        <location evidence="1">Cytoplasm</location>
        <location evidence="1">Cytoskeleton</location>
    </subcellularLocation>
</comment>
<keyword evidence="5" id="KW-0206">Cytoskeleton</keyword>
<dbReference type="PANTHER" id="PTHR13072">
    <property type="entry name" value="DYNACTIN 6"/>
    <property type="match status" value="1"/>
</dbReference>
<comment type="function">
    <text evidence="6">Part of the dynactin complex that activates the molecular motor dynein for ultra-processive transport along microtubules.</text>
</comment>
<dbReference type="AlphaFoldDB" id="A0A0R3RGH4"/>
<evidence type="ECO:0000256" key="2">
    <source>
        <dbReference type="ARBA" id="ARBA00007719"/>
    </source>
</evidence>
<dbReference type="PANTHER" id="PTHR13072:SF0">
    <property type="entry name" value="DYNACTIN SUBUNIT 6"/>
    <property type="match status" value="1"/>
</dbReference>
<comment type="similarity">
    <text evidence="2">Belongs to the dynactin subunits 5/6 family. Dynactin subunit 6 subfamily.</text>
</comment>
<dbReference type="SUPFAM" id="SSF51161">
    <property type="entry name" value="Trimeric LpxA-like enzymes"/>
    <property type="match status" value="1"/>
</dbReference>
<dbReference type="WBParaSite" id="EEL_0000050801-mRNA-1">
    <property type="protein sequence ID" value="EEL_0000050801-mRNA-1"/>
    <property type="gene ID" value="EEL_0000050801"/>
</dbReference>
<protein>
    <recommendedName>
        <fullName evidence="3">Dynactin subunit 6</fullName>
    </recommendedName>
</protein>
<name>A0A0R3RGH4_9BILA</name>
<dbReference type="InterPro" id="IPR027777">
    <property type="entry name" value="DCTN6"/>
</dbReference>
<dbReference type="Proteomes" id="UP000050640">
    <property type="component" value="Unplaced"/>
</dbReference>
<reference evidence="8" key="1">
    <citation type="submission" date="2017-02" db="UniProtKB">
        <authorList>
            <consortium name="WormBaseParasite"/>
        </authorList>
    </citation>
    <scope>IDENTIFICATION</scope>
</reference>
<evidence type="ECO:0000256" key="4">
    <source>
        <dbReference type="ARBA" id="ARBA00022490"/>
    </source>
</evidence>
<dbReference type="GO" id="GO:0007052">
    <property type="term" value="P:mitotic spindle organization"/>
    <property type="evidence" value="ECO:0007669"/>
    <property type="project" value="TreeGrafter"/>
</dbReference>
<evidence type="ECO:0000313" key="8">
    <source>
        <dbReference type="WBParaSite" id="EEL_0000050801-mRNA-1"/>
    </source>
</evidence>
<proteinExistence type="inferred from homology"/>
<dbReference type="GO" id="GO:0005869">
    <property type="term" value="C:dynactin complex"/>
    <property type="evidence" value="ECO:0007669"/>
    <property type="project" value="InterPro"/>
</dbReference>
<accession>A0A0R3RGH4</accession>
<evidence type="ECO:0000256" key="1">
    <source>
        <dbReference type="ARBA" id="ARBA00004245"/>
    </source>
</evidence>
<evidence type="ECO:0000256" key="5">
    <source>
        <dbReference type="ARBA" id="ARBA00023212"/>
    </source>
</evidence>
<dbReference type="CDD" id="cd04646">
    <property type="entry name" value="LbH_Dynactin_6"/>
    <property type="match status" value="1"/>
</dbReference>
<evidence type="ECO:0000256" key="3">
    <source>
        <dbReference type="ARBA" id="ARBA00016573"/>
    </source>
</evidence>
<evidence type="ECO:0000313" key="7">
    <source>
        <dbReference type="Proteomes" id="UP000050640"/>
    </source>
</evidence>
<dbReference type="Gene3D" id="2.160.10.10">
    <property type="entry name" value="Hexapeptide repeat proteins"/>
    <property type="match status" value="1"/>
</dbReference>
<keyword evidence="4" id="KW-0963">Cytoplasm</keyword>
<dbReference type="GO" id="GO:0070840">
    <property type="term" value="F:dynein complex binding"/>
    <property type="evidence" value="ECO:0007669"/>
    <property type="project" value="TreeGrafter"/>
</dbReference>
<dbReference type="STRING" id="1147741.A0A0R3RGH4"/>